<protein>
    <submittedName>
        <fullName evidence="1">Uncharacterized protein</fullName>
    </submittedName>
</protein>
<name>A0A3B0ZQL3_9ZZZZ</name>
<dbReference type="AlphaFoldDB" id="A0A3B0ZQL3"/>
<organism evidence="1">
    <name type="scientific">hydrothermal vent metagenome</name>
    <dbReference type="NCBI Taxonomy" id="652676"/>
    <lineage>
        <taxon>unclassified sequences</taxon>
        <taxon>metagenomes</taxon>
        <taxon>ecological metagenomes</taxon>
    </lineage>
</organism>
<gene>
    <name evidence="1" type="ORF">MNBD_GAMMA17-1601</name>
</gene>
<reference evidence="1" key="1">
    <citation type="submission" date="2018-06" db="EMBL/GenBank/DDBJ databases">
        <authorList>
            <person name="Zhirakovskaya E."/>
        </authorList>
    </citation>
    <scope>NUCLEOTIDE SEQUENCE</scope>
</reference>
<sequence>MIFSTFLKRFILPLVMLLIALTGCTSNVPVGDEDEAMRIAESYYAMLQNGEFDSAVELFETNQQGHWAMFLQDNMKKLGLMTKYSFKSNMVNTVFSGKFYIYQISTRYGDQAADE</sequence>
<feature type="non-terminal residue" evidence="1">
    <location>
        <position position="115"/>
    </location>
</feature>
<proteinExistence type="predicted"/>
<accession>A0A3B0ZQL3</accession>
<evidence type="ECO:0000313" key="1">
    <source>
        <dbReference type="EMBL" id="VAW89637.1"/>
    </source>
</evidence>
<dbReference type="EMBL" id="UOFQ01000145">
    <property type="protein sequence ID" value="VAW89637.1"/>
    <property type="molecule type" value="Genomic_DNA"/>
</dbReference>